<keyword evidence="1" id="KW-1133">Transmembrane helix</keyword>
<organism evidence="2 3">
    <name type="scientific">Shewanella yunxiaonensis</name>
    <dbReference type="NCBI Taxonomy" id="2829809"/>
    <lineage>
        <taxon>Bacteria</taxon>
        <taxon>Pseudomonadati</taxon>
        <taxon>Pseudomonadota</taxon>
        <taxon>Gammaproteobacteria</taxon>
        <taxon>Alteromonadales</taxon>
        <taxon>Shewanellaceae</taxon>
        <taxon>Shewanella</taxon>
    </lineage>
</organism>
<name>A0ABX7YSV8_9GAMM</name>
<keyword evidence="1" id="KW-0472">Membrane</keyword>
<dbReference type="RefSeq" id="WP_212594617.1">
    <property type="nucleotide sequence ID" value="NZ_CP073587.1"/>
</dbReference>
<sequence>MSALAELPQKFDHLSRRERVMVALACWLVIAVVLYLPLESWWQQHLLQQQQLHAAEKMVKGNTEQISLMQNRLAQDPNQPLRTQLAQLKQQIAAQDQRLNNETVDLIPAERMPSLLTKLLAQTQGVKLEAFHSVAPTPLLVVGDDQHGQMNLYSHGINLTFDGDYFSVLKFIRTVENMPEKLYWQSLDYQVQQFPKASVKLALYTVSINKDFISVASH</sequence>
<keyword evidence="1" id="KW-0812">Transmembrane</keyword>
<proteinExistence type="predicted"/>
<keyword evidence="3" id="KW-1185">Reference proteome</keyword>
<reference evidence="2 3" key="1">
    <citation type="submission" date="2021-04" db="EMBL/GenBank/DDBJ databases">
        <title>Novel species identification of genus Shewanella.</title>
        <authorList>
            <person name="Liu G."/>
        </authorList>
    </citation>
    <scope>NUCLEOTIDE SEQUENCE [LARGE SCALE GENOMIC DNA]</scope>
    <source>
        <strain evidence="2 3">FJAT-54481</strain>
    </source>
</reference>
<evidence type="ECO:0000313" key="2">
    <source>
        <dbReference type="EMBL" id="QUN05588.1"/>
    </source>
</evidence>
<dbReference type="EMBL" id="CP073587">
    <property type="protein sequence ID" value="QUN05588.1"/>
    <property type="molecule type" value="Genomic_DNA"/>
</dbReference>
<evidence type="ECO:0000256" key="1">
    <source>
        <dbReference type="SAM" id="Phobius"/>
    </source>
</evidence>
<dbReference type="Proteomes" id="UP000679575">
    <property type="component" value="Chromosome"/>
</dbReference>
<evidence type="ECO:0000313" key="3">
    <source>
        <dbReference type="Proteomes" id="UP000679575"/>
    </source>
</evidence>
<feature type="transmembrane region" description="Helical" evidence="1">
    <location>
        <begin position="20"/>
        <end position="38"/>
    </location>
</feature>
<accession>A0ABX7YSV8</accession>
<protein>
    <submittedName>
        <fullName evidence="2">MSHA biogenesis protein MshJ</fullName>
    </submittedName>
</protein>
<gene>
    <name evidence="2" type="ORF">KDN34_15590</name>
</gene>